<protein>
    <submittedName>
        <fullName evidence="1">Uncharacterized protein</fullName>
    </submittedName>
</protein>
<dbReference type="RefSeq" id="WP_100916485.1">
    <property type="nucleotide sequence ID" value="NZ_CP025057.1"/>
</dbReference>
<dbReference type="Proteomes" id="UP000231823">
    <property type="component" value="Chromosome"/>
</dbReference>
<dbReference type="KEGG" id="sfz:SFLOR_v1c04420"/>
<dbReference type="OrthoDB" id="390510at2"/>
<sequence>MISKDNHFEIWFGSENGNKYERVITKDNVENSKINYFYNSLLPTDVSYEKPFGIELMSAFYIGKSQEEVEETLSKDMDNLVSVYGSEMTNDVQSKLRGKNAFSIYFGLSSPTAEQVFKCSKFWSSDVVQVKTNSGKEMYLGLSSFYVDYFVGYVTTNLSKWIKEFFEENKEQFKSPDLKVEEIINEKNSIVSQKDNQHLNLRIQNAKFEFTDLIEKDNGEKYQIETAMSSFYNKKVRNHYLKYKEIENSAFKNYKIISDWDDNDKTTEKHYNGGYRIIGSNNEKWERNDKIYIKIDFV</sequence>
<keyword evidence="2" id="KW-1185">Reference proteome</keyword>
<evidence type="ECO:0000313" key="1">
    <source>
        <dbReference type="EMBL" id="AUB31494.1"/>
    </source>
</evidence>
<proteinExistence type="predicted"/>
<accession>A0A2K8SDF4</accession>
<reference evidence="1 2" key="1">
    <citation type="submission" date="2017-12" db="EMBL/GenBank/DDBJ databases">
        <title>Complete genome sequence of Spiroplasma floricola 23-6 (ATCC 29989).</title>
        <authorList>
            <person name="Tsai Y.-M."/>
            <person name="Wu P.-S."/>
            <person name="Lo W.-S."/>
            <person name="Kuo C.-H."/>
        </authorList>
    </citation>
    <scope>NUCLEOTIDE SEQUENCE [LARGE SCALE GENOMIC DNA]</scope>
    <source>
        <strain evidence="1 2">23-6</strain>
    </source>
</reference>
<gene>
    <name evidence="1" type="ORF">SFLOR_v1c04420</name>
</gene>
<organism evidence="1 2">
    <name type="scientific">Spiroplasma floricola 23-6</name>
    <dbReference type="NCBI Taxonomy" id="1336749"/>
    <lineage>
        <taxon>Bacteria</taxon>
        <taxon>Bacillati</taxon>
        <taxon>Mycoplasmatota</taxon>
        <taxon>Mollicutes</taxon>
        <taxon>Entomoplasmatales</taxon>
        <taxon>Spiroplasmataceae</taxon>
        <taxon>Spiroplasma</taxon>
    </lineage>
</organism>
<dbReference type="AlphaFoldDB" id="A0A2K8SDF4"/>
<name>A0A2K8SDF4_9MOLU</name>
<dbReference type="EMBL" id="CP025057">
    <property type="protein sequence ID" value="AUB31494.1"/>
    <property type="molecule type" value="Genomic_DNA"/>
</dbReference>
<evidence type="ECO:0000313" key="2">
    <source>
        <dbReference type="Proteomes" id="UP000231823"/>
    </source>
</evidence>